<reference evidence="3" key="1">
    <citation type="submission" date="2023-06" db="EMBL/GenBank/DDBJ databases">
        <title>Survivors Of The Sea: Transcriptome response of Skeletonema marinoi to long-term dormancy.</title>
        <authorList>
            <person name="Pinder M.I.M."/>
            <person name="Kourtchenko O."/>
            <person name="Robertson E.K."/>
            <person name="Larsson T."/>
            <person name="Maumus F."/>
            <person name="Osuna-Cruz C.M."/>
            <person name="Vancaester E."/>
            <person name="Stenow R."/>
            <person name="Vandepoele K."/>
            <person name="Ploug H."/>
            <person name="Bruchert V."/>
            <person name="Godhe A."/>
            <person name="Topel M."/>
        </authorList>
    </citation>
    <scope>NUCLEOTIDE SEQUENCE</scope>
    <source>
        <strain evidence="3">R05AC</strain>
    </source>
</reference>
<name>A0AAD9D9C7_9STRA</name>
<organism evidence="3 4">
    <name type="scientific">Skeletonema marinoi</name>
    <dbReference type="NCBI Taxonomy" id="267567"/>
    <lineage>
        <taxon>Eukaryota</taxon>
        <taxon>Sar</taxon>
        <taxon>Stramenopiles</taxon>
        <taxon>Ochrophyta</taxon>
        <taxon>Bacillariophyta</taxon>
        <taxon>Coscinodiscophyceae</taxon>
        <taxon>Thalassiosirophycidae</taxon>
        <taxon>Thalassiosirales</taxon>
        <taxon>Skeletonemataceae</taxon>
        <taxon>Skeletonema</taxon>
        <taxon>Skeletonema marinoi-dohrnii complex</taxon>
    </lineage>
</organism>
<keyword evidence="2" id="KW-0812">Transmembrane</keyword>
<protein>
    <submittedName>
        <fullName evidence="3">Uncharacterized protein</fullName>
    </submittedName>
</protein>
<keyword evidence="2" id="KW-0472">Membrane</keyword>
<proteinExistence type="predicted"/>
<comment type="caution">
    <text evidence="3">The sequence shown here is derived from an EMBL/GenBank/DDBJ whole genome shotgun (WGS) entry which is preliminary data.</text>
</comment>
<feature type="region of interest" description="Disordered" evidence="1">
    <location>
        <begin position="578"/>
        <end position="631"/>
    </location>
</feature>
<feature type="compositionally biased region" description="Low complexity" evidence="1">
    <location>
        <begin position="48"/>
        <end position="91"/>
    </location>
</feature>
<evidence type="ECO:0000313" key="3">
    <source>
        <dbReference type="EMBL" id="KAK1737609.1"/>
    </source>
</evidence>
<evidence type="ECO:0000256" key="1">
    <source>
        <dbReference type="SAM" id="MobiDB-lite"/>
    </source>
</evidence>
<dbReference type="PANTHER" id="PTHR24216">
    <property type="entry name" value="PAXILLIN-RELATED"/>
    <property type="match status" value="1"/>
</dbReference>
<feature type="region of interest" description="Disordered" evidence="1">
    <location>
        <begin position="142"/>
        <end position="183"/>
    </location>
</feature>
<evidence type="ECO:0000256" key="2">
    <source>
        <dbReference type="SAM" id="Phobius"/>
    </source>
</evidence>
<feature type="transmembrane region" description="Helical" evidence="2">
    <location>
        <begin position="260"/>
        <end position="283"/>
    </location>
</feature>
<evidence type="ECO:0000313" key="4">
    <source>
        <dbReference type="Proteomes" id="UP001224775"/>
    </source>
</evidence>
<feature type="compositionally biased region" description="Pro residues" evidence="1">
    <location>
        <begin position="587"/>
        <end position="631"/>
    </location>
</feature>
<dbReference type="PANTHER" id="PTHR24216:SF8">
    <property type="entry name" value="PAXILLIN, ISOFORM F"/>
    <property type="match status" value="1"/>
</dbReference>
<gene>
    <name evidence="3" type="ORF">QTG54_011895</name>
</gene>
<dbReference type="EMBL" id="JATAAI010000025">
    <property type="protein sequence ID" value="KAK1737609.1"/>
    <property type="molecule type" value="Genomic_DNA"/>
</dbReference>
<dbReference type="AlphaFoldDB" id="A0AAD9D9C7"/>
<dbReference type="Proteomes" id="UP001224775">
    <property type="component" value="Unassembled WGS sequence"/>
</dbReference>
<keyword evidence="4" id="KW-1185">Reference proteome</keyword>
<sequence length="777" mass="84483">MHYASQCLRTLFIIEDACVHILCLNCVDVAIMGVKDRIKALNQQAEQSNASPGSPGSPTSSSNANSPSLRKSVPQSSPATPAAPISPANNNNDEELQNNNASSAVSATGQGVEILDSAISTTSSVTTHKLDKKHVQVDVFEDASGASSSIPPITIEDDGDHRDDDLESGAHVQQQQQMEETPATKEVLDEPYDDDPLLPMTHVAHTTPDDVSSLHLSFLEEEKSKHNDQSSKVQSLPVHYEEDDSIDEYRLKALQRRNMLIIMLLLVFLGLVCAIGAGIVLAVKNKPPTNEAEANEDKYGGVGGGIDTDDLFATTFPSSAPSYEGPCIGVEVGIIFDKYATETSWKLLAGEREEVIWTSDFYGSNWNDDWDVFRKCFPPGMYTFVFMDKEGDGICCSHGEGKYVLSSEGTIIAVGGQMDSKEERTTFELEYVEPEPSDSNGDGLDDRLGLMMPYDSSTLIEGETCENFRFVFETDQYGIETSWELYEGSDRDSENLVANGGPYGSEETYVYNYCLASQKSYVLYMYDWKGDGLCCEYGQGWYKVTSRDIVIHESDGKFGEEDVVRFVLPADGTFIETNAPVVTPAPSRRPTPLPTPPPLTQPPTQRPTPNPITPPPVLTYAPSNPPTPPPTLPPVFIDSSSNLPTPPPTPPPFTLPFITFPPSAAPITQDTTLTPTERFTTISTNVSPMPTASLTAISTPPPTLQPSMISTPPPTLQATTMLSGCPFCAGVEMKKPDQELAAGQTCQTVQDKANTLTADHPNCELLKLVEESCCRPK</sequence>
<feature type="region of interest" description="Disordered" evidence="1">
    <location>
        <begin position="43"/>
        <end position="97"/>
    </location>
</feature>
<keyword evidence="2" id="KW-1133">Transmembrane helix</keyword>
<accession>A0AAD9D9C7</accession>